<gene>
    <name evidence="1" type="ORF">E2C01_012359</name>
</gene>
<protein>
    <submittedName>
        <fullName evidence="1">Uncharacterized protein</fullName>
    </submittedName>
</protein>
<name>A0A5B7DEF6_PORTR</name>
<accession>A0A5B7DEF6</accession>
<comment type="caution">
    <text evidence="1">The sequence shown here is derived from an EMBL/GenBank/DDBJ whole genome shotgun (WGS) entry which is preliminary data.</text>
</comment>
<proteinExistence type="predicted"/>
<reference evidence="1 2" key="1">
    <citation type="submission" date="2019-05" db="EMBL/GenBank/DDBJ databases">
        <title>Another draft genome of Portunus trituberculatus and its Hox gene families provides insights of decapod evolution.</title>
        <authorList>
            <person name="Jeong J.-H."/>
            <person name="Song I."/>
            <person name="Kim S."/>
            <person name="Choi T."/>
            <person name="Kim D."/>
            <person name="Ryu S."/>
            <person name="Kim W."/>
        </authorList>
    </citation>
    <scope>NUCLEOTIDE SEQUENCE [LARGE SCALE GENOMIC DNA]</scope>
    <source>
        <tissue evidence="1">Muscle</tissue>
    </source>
</reference>
<dbReference type="Proteomes" id="UP000324222">
    <property type="component" value="Unassembled WGS sequence"/>
</dbReference>
<organism evidence="1 2">
    <name type="scientific">Portunus trituberculatus</name>
    <name type="common">Swimming crab</name>
    <name type="synonym">Neptunus trituberculatus</name>
    <dbReference type="NCBI Taxonomy" id="210409"/>
    <lineage>
        <taxon>Eukaryota</taxon>
        <taxon>Metazoa</taxon>
        <taxon>Ecdysozoa</taxon>
        <taxon>Arthropoda</taxon>
        <taxon>Crustacea</taxon>
        <taxon>Multicrustacea</taxon>
        <taxon>Malacostraca</taxon>
        <taxon>Eumalacostraca</taxon>
        <taxon>Eucarida</taxon>
        <taxon>Decapoda</taxon>
        <taxon>Pleocyemata</taxon>
        <taxon>Brachyura</taxon>
        <taxon>Eubrachyura</taxon>
        <taxon>Portunoidea</taxon>
        <taxon>Portunidae</taxon>
        <taxon>Portuninae</taxon>
        <taxon>Portunus</taxon>
    </lineage>
</organism>
<evidence type="ECO:0000313" key="2">
    <source>
        <dbReference type="Proteomes" id="UP000324222"/>
    </source>
</evidence>
<dbReference type="AlphaFoldDB" id="A0A5B7DEF6"/>
<evidence type="ECO:0000313" key="1">
    <source>
        <dbReference type="EMBL" id="MPC19445.1"/>
    </source>
</evidence>
<keyword evidence="2" id="KW-1185">Reference proteome</keyword>
<sequence length="126" mass="13205">MSQVLWGVGEGGMSDGDAAVAVAKVAAAAAAAAAAAETRLRGTTNDVRLAHRIPQASRHAITDASATPLTANINELLNQRPQNMCRGTKQCSEVPLRRRAGIFHPRGTAGPNVCELTPDQWRPGPD</sequence>
<dbReference type="EMBL" id="VSRR010000771">
    <property type="protein sequence ID" value="MPC19445.1"/>
    <property type="molecule type" value="Genomic_DNA"/>
</dbReference>